<protein>
    <submittedName>
        <fullName evidence="3">Uncharacterized protein</fullName>
    </submittedName>
</protein>
<keyword evidence="4" id="KW-1185">Reference proteome</keyword>
<dbReference type="AlphaFoldDB" id="A0A1J4K2N3"/>
<dbReference type="Proteomes" id="UP000179807">
    <property type="component" value="Unassembled WGS sequence"/>
</dbReference>
<feature type="region of interest" description="Disordered" evidence="2">
    <location>
        <begin position="908"/>
        <end position="936"/>
    </location>
</feature>
<gene>
    <name evidence="3" type="ORF">TRFO_06056</name>
</gene>
<organism evidence="3 4">
    <name type="scientific">Tritrichomonas foetus</name>
    <dbReference type="NCBI Taxonomy" id="1144522"/>
    <lineage>
        <taxon>Eukaryota</taxon>
        <taxon>Metamonada</taxon>
        <taxon>Parabasalia</taxon>
        <taxon>Tritrichomonadida</taxon>
        <taxon>Tritrichomonadidae</taxon>
        <taxon>Tritrichomonas</taxon>
    </lineage>
</organism>
<dbReference type="RefSeq" id="XP_068358200.1">
    <property type="nucleotide sequence ID" value="XM_068492865.1"/>
</dbReference>
<keyword evidence="1" id="KW-0175">Coiled coil</keyword>
<proteinExistence type="predicted"/>
<evidence type="ECO:0000313" key="3">
    <source>
        <dbReference type="EMBL" id="OHT05064.1"/>
    </source>
</evidence>
<accession>A0A1J4K2N3</accession>
<feature type="region of interest" description="Disordered" evidence="2">
    <location>
        <begin position="672"/>
        <end position="695"/>
    </location>
</feature>
<dbReference type="EMBL" id="MLAK01000771">
    <property type="protein sequence ID" value="OHT05064.1"/>
    <property type="molecule type" value="Genomic_DNA"/>
</dbReference>
<feature type="coiled-coil region" evidence="1">
    <location>
        <begin position="708"/>
        <end position="747"/>
    </location>
</feature>
<sequence length="1190" mass="135422">MSKNSNFNPVQLHRPTGQSAIRKRSGSSTSVSQIPTVSRVTVTSNCPKILPSLSSNDGVNLSVLKNSFSSFSEAISDFLSKSIDDVSYKENLSVNLTDSDRYFTTFISFLQKQNSNLIQNRVSSLGSHSSLGTSAENLVDSLKNVMKIMAEVREKGISNIYTSIENQFKIINGNLATIENNNNNVNSNRGGSARTIHDPLIKRVRAMEKETLQIRYLIKRDHEMTNHQQILNQLMVYSRNLNSSFTNEFAITTTTNSNSTSSTSFSNNQSLNRNFHQNTGSSNNINMNLLKNQTSGIKLSKNLSNTNLNNLNSDSNNNSNNFGIVDKEKIRYSTMTACNEIIQGVKILNSYHLQVSIIFSTFDSFQNNLNPVLDQFNLPLLNLNEESTNSARNSQNQNLNQNQISDQIPILKNRKLSKENSDGNELTNTSILNSKSLNSFNLLNETPAPTISSAMTLKNILEQSKPYLACVCSDSHFVETFFQEISTKTEELLNSNFTLSSQIGEFQLKNAQLAMKSRQMESTISELQGKVSLMSSAVKEEDFLKCLKHVARRLRIFLDDRSTDFVTYDLNQMMNCVEMLSDSLDSKICQNCLEYENKEMKLREILHPIVRKDLDILPTAHLINENFTQLQNELKIEQSKFEDLMRENLEIKSELRKLNKEFPDIQIFKPLQNSPQNQANSQNPSQNNSQNSLSINYTNGYQRTSINVDEIVKHIREMKEILQEFKKQEKIKEKEKDTKSIEEFEKELSLRYSSLFSTDSKKPLLSQFEQTKISFDTQNRVYNDSQQLLREVEAVLSKQMNVKTQGTIYTSIRNLLSQFQKQENFPMKATVKVLEKKQQLLLTDLMSIENTLRIALRRDPPDEYDDNDENDHNLNYLDEVNDGNEGGDEMNEDEIKSNVRGIRNLRLDQNIHGKSKTKGKAKGRGKTKGKDKNKGRNIENLIVQVISSITQMSEELAEWSEDLLREERRKKPENIKMRATLEMLNLKLQKLLNQQTYPSQNTSPNSFNSNINSISNVIEQENKSDLSIIDTPTLVLKVSEYIDMLFKSDNSNCLFQSAVINNIFSSILKYVSEHSRKDPLKYMPEIAFKFAILQESIDALEPFANVLNDTFASFDCKLASFSPGSESFTFLRQQTSQLHSLLNTIGPSRVHSMLFLVLSKFVSLISSFLSAISSMSYQSTADNETKEKNI</sequence>
<reference evidence="3" key="1">
    <citation type="submission" date="2016-10" db="EMBL/GenBank/DDBJ databases">
        <authorList>
            <person name="Benchimol M."/>
            <person name="Almeida L.G."/>
            <person name="Vasconcelos A.T."/>
            <person name="Perreira-Neves A."/>
            <person name="Rosa I.A."/>
            <person name="Tasca T."/>
            <person name="Bogo M.R."/>
            <person name="de Souza W."/>
        </authorList>
    </citation>
    <scope>NUCLEOTIDE SEQUENCE [LARGE SCALE GENOMIC DNA]</scope>
    <source>
        <strain evidence="3">K</strain>
    </source>
</reference>
<feature type="coiled-coil region" evidence="1">
    <location>
        <begin position="949"/>
        <end position="994"/>
    </location>
</feature>
<name>A0A1J4K2N3_9EUKA</name>
<feature type="compositionally biased region" description="Low complexity" evidence="2">
    <location>
        <begin position="672"/>
        <end position="694"/>
    </location>
</feature>
<dbReference type="VEuPathDB" id="TrichDB:TRFO_06056"/>
<evidence type="ECO:0000256" key="1">
    <source>
        <dbReference type="SAM" id="Coils"/>
    </source>
</evidence>
<evidence type="ECO:0000313" key="4">
    <source>
        <dbReference type="Proteomes" id="UP000179807"/>
    </source>
</evidence>
<feature type="compositionally biased region" description="Basic residues" evidence="2">
    <location>
        <begin position="913"/>
        <end position="927"/>
    </location>
</feature>
<comment type="caution">
    <text evidence="3">The sequence shown here is derived from an EMBL/GenBank/DDBJ whole genome shotgun (WGS) entry which is preliminary data.</text>
</comment>
<evidence type="ECO:0000256" key="2">
    <source>
        <dbReference type="SAM" id="MobiDB-lite"/>
    </source>
</evidence>
<feature type="region of interest" description="Disordered" evidence="2">
    <location>
        <begin position="1"/>
        <end position="34"/>
    </location>
</feature>
<dbReference type="GeneID" id="94827569"/>
<feature type="coiled-coil region" evidence="1">
    <location>
        <begin position="627"/>
        <end position="661"/>
    </location>
</feature>